<dbReference type="EMBL" id="BART01026310">
    <property type="protein sequence ID" value="GAG95365.1"/>
    <property type="molecule type" value="Genomic_DNA"/>
</dbReference>
<dbReference type="Pfam" id="PF19587">
    <property type="entry name" value="DUF6094"/>
    <property type="match status" value="1"/>
</dbReference>
<name>X1BJZ9_9ZZZZ</name>
<feature type="non-terminal residue" evidence="2">
    <location>
        <position position="279"/>
    </location>
</feature>
<feature type="domain" description="DUF6094" evidence="1">
    <location>
        <begin position="2"/>
        <end position="203"/>
    </location>
</feature>
<dbReference type="GO" id="GO:0032259">
    <property type="term" value="P:methylation"/>
    <property type="evidence" value="ECO:0007669"/>
    <property type="project" value="InterPro"/>
</dbReference>
<organism evidence="2">
    <name type="scientific">marine sediment metagenome</name>
    <dbReference type="NCBI Taxonomy" id="412755"/>
    <lineage>
        <taxon>unclassified sequences</taxon>
        <taxon>metagenomes</taxon>
        <taxon>ecological metagenomes</taxon>
    </lineage>
</organism>
<dbReference type="GO" id="GO:0008168">
    <property type="term" value="F:methyltransferase activity"/>
    <property type="evidence" value="ECO:0007669"/>
    <property type="project" value="InterPro"/>
</dbReference>
<sequence>HPDEVVDIISTFLQLEEDGCRILDPCCGTGYALNQLRYGISTEEKSAYSYGVELNTSRSVSAKSYLTKAIKSDFFRIRTPDQAYSLIFLNPPYDDSGDQDQRLEHKFLLESRKYLMPSGILVLIIPQRRLTRLSARHLAAWYTDFQIYKFPGKAYDQFRQIVLFAVRKTEAAVDPIAIAMLQAIPVKVLPDLCEQQETVFTLPPNRIDDNQFYLKSIDLDPIEVLHETEKFGAWPLVEKLVQPPNQDMRGRVLMPLRKGHLAILIACGMCNGIIQKNGT</sequence>
<dbReference type="PROSITE" id="PS00092">
    <property type="entry name" value="N6_MTASE"/>
    <property type="match status" value="1"/>
</dbReference>
<evidence type="ECO:0000259" key="1">
    <source>
        <dbReference type="Pfam" id="PF19587"/>
    </source>
</evidence>
<dbReference type="InterPro" id="IPR002052">
    <property type="entry name" value="DNA_methylase_N6_adenine_CS"/>
</dbReference>
<evidence type="ECO:0000313" key="2">
    <source>
        <dbReference type="EMBL" id="GAG95365.1"/>
    </source>
</evidence>
<gene>
    <name evidence="2" type="ORF">S01H4_46972</name>
</gene>
<reference evidence="2" key="1">
    <citation type="journal article" date="2014" name="Front. Microbiol.">
        <title>High frequency of phylogenetically diverse reductive dehalogenase-homologous genes in deep subseafloor sedimentary metagenomes.</title>
        <authorList>
            <person name="Kawai M."/>
            <person name="Futagami T."/>
            <person name="Toyoda A."/>
            <person name="Takaki Y."/>
            <person name="Nishi S."/>
            <person name="Hori S."/>
            <person name="Arai W."/>
            <person name="Tsubouchi T."/>
            <person name="Morono Y."/>
            <person name="Uchiyama I."/>
            <person name="Ito T."/>
            <person name="Fujiyama A."/>
            <person name="Inagaki F."/>
            <person name="Takami H."/>
        </authorList>
    </citation>
    <scope>NUCLEOTIDE SEQUENCE</scope>
    <source>
        <strain evidence="2">Expedition CK06-06</strain>
    </source>
</reference>
<dbReference type="InterPro" id="IPR046076">
    <property type="entry name" value="DUF6094"/>
</dbReference>
<accession>X1BJZ9</accession>
<dbReference type="AlphaFoldDB" id="X1BJZ9"/>
<comment type="caution">
    <text evidence="2">The sequence shown here is derived from an EMBL/GenBank/DDBJ whole genome shotgun (WGS) entry which is preliminary data.</text>
</comment>
<proteinExistence type="predicted"/>
<dbReference type="InterPro" id="IPR029063">
    <property type="entry name" value="SAM-dependent_MTases_sf"/>
</dbReference>
<dbReference type="Gene3D" id="3.40.50.150">
    <property type="entry name" value="Vaccinia Virus protein VP39"/>
    <property type="match status" value="1"/>
</dbReference>
<dbReference type="GO" id="GO:0003676">
    <property type="term" value="F:nucleic acid binding"/>
    <property type="evidence" value="ECO:0007669"/>
    <property type="project" value="InterPro"/>
</dbReference>
<dbReference type="SUPFAM" id="SSF53335">
    <property type="entry name" value="S-adenosyl-L-methionine-dependent methyltransferases"/>
    <property type="match status" value="1"/>
</dbReference>
<protein>
    <recommendedName>
        <fullName evidence="1">DUF6094 domain-containing protein</fullName>
    </recommendedName>
</protein>
<feature type="non-terminal residue" evidence="2">
    <location>
        <position position="1"/>
    </location>
</feature>
<dbReference type="PRINTS" id="PR00507">
    <property type="entry name" value="N12N6MTFRASE"/>
</dbReference>
<dbReference type="CDD" id="cd02440">
    <property type="entry name" value="AdoMet_MTases"/>
    <property type="match status" value="1"/>
</dbReference>